<evidence type="ECO:0000313" key="9">
    <source>
        <dbReference type="Proteomes" id="UP000219439"/>
    </source>
</evidence>
<dbReference type="PANTHER" id="PTHR22911">
    <property type="entry name" value="ACYL-MALONYL CONDENSING ENZYME-RELATED"/>
    <property type="match status" value="1"/>
</dbReference>
<dbReference type="EMBL" id="OBEL01000005">
    <property type="protein sequence ID" value="SNZ20549.1"/>
    <property type="molecule type" value="Genomic_DNA"/>
</dbReference>
<feature type="domain" description="EamA" evidence="7">
    <location>
        <begin position="169"/>
        <end position="297"/>
    </location>
</feature>
<dbReference type="GO" id="GO:0016020">
    <property type="term" value="C:membrane"/>
    <property type="evidence" value="ECO:0007669"/>
    <property type="project" value="UniProtKB-SubCell"/>
</dbReference>
<feature type="transmembrane region" description="Helical" evidence="6">
    <location>
        <begin position="282"/>
        <end position="298"/>
    </location>
</feature>
<feature type="transmembrane region" description="Helical" evidence="6">
    <location>
        <begin position="112"/>
        <end position="134"/>
    </location>
</feature>
<feature type="transmembrane region" description="Helical" evidence="6">
    <location>
        <begin position="21"/>
        <end position="39"/>
    </location>
</feature>
<dbReference type="SUPFAM" id="SSF103481">
    <property type="entry name" value="Multidrug resistance efflux transporter EmrE"/>
    <property type="match status" value="2"/>
</dbReference>
<gene>
    <name evidence="8" type="ORF">SAMN06265368_3653</name>
</gene>
<reference evidence="8 9" key="1">
    <citation type="submission" date="2017-09" db="EMBL/GenBank/DDBJ databases">
        <authorList>
            <person name="Ehlers B."/>
            <person name="Leendertz F.H."/>
        </authorList>
    </citation>
    <scope>NUCLEOTIDE SEQUENCE [LARGE SCALE GENOMIC DNA]</scope>
    <source>
        <strain evidence="8 9">DSM 18289</strain>
    </source>
</reference>
<evidence type="ECO:0000256" key="4">
    <source>
        <dbReference type="ARBA" id="ARBA00022989"/>
    </source>
</evidence>
<dbReference type="PANTHER" id="PTHR22911:SF6">
    <property type="entry name" value="SOLUTE CARRIER FAMILY 35 MEMBER G1"/>
    <property type="match status" value="1"/>
</dbReference>
<evidence type="ECO:0000256" key="1">
    <source>
        <dbReference type="ARBA" id="ARBA00004141"/>
    </source>
</evidence>
<dbReference type="Pfam" id="PF00892">
    <property type="entry name" value="EamA"/>
    <property type="match status" value="2"/>
</dbReference>
<dbReference type="AlphaFoldDB" id="A0A285PFS0"/>
<keyword evidence="3 6" id="KW-0812">Transmembrane</keyword>
<organism evidence="8 9">
    <name type="scientific">Cohaesibacter gelatinilyticus</name>
    <dbReference type="NCBI Taxonomy" id="372072"/>
    <lineage>
        <taxon>Bacteria</taxon>
        <taxon>Pseudomonadati</taxon>
        <taxon>Pseudomonadota</taxon>
        <taxon>Alphaproteobacteria</taxon>
        <taxon>Hyphomicrobiales</taxon>
        <taxon>Cohaesibacteraceae</taxon>
    </lineage>
</organism>
<accession>A0A285PFS0</accession>
<evidence type="ECO:0000313" key="8">
    <source>
        <dbReference type="EMBL" id="SNZ20549.1"/>
    </source>
</evidence>
<keyword evidence="9" id="KW-1185">Reference proteome</keyword>
<dbReference type="InterPro" id="IPR000620">
    <property type="entry name" value="EamA_dom"/>
</dbReference>
<dbReference type="InterPro" id="IPR037185">
    <property type="entry name" value="EmrE-like"/>
</dbReference>
<dbReference type="Proteomes" id="UP000219439">
    <property type="component" value="Unassembled WGS sequence"/>
</dbReference>
<keyword evidence="5 6" id="KW-0472">Membrane</keyword>
<evidence type="ECO:0000256" key="3">
    <source>
        <dbReference type="ARBA" id="ARBA00022692"/>
    </source>
</evidence>
<dbReference type="OrthoDB" id="9812899at2"/>
<evidence type="ECO:0000256" key="5">
    <source>
        <dbReference type="ARBA" id="ARBA00023136"/>
    </source>
</evidence>
<evidence type="ECO:0000259" key="7">
    <source>
        <dbReference type="Pfam" id="PF00892"/>
    </source>
</evidence>
<feature type="domain" description="EamA" evidence="7">
    <location>
        <begin position="26"/>
        <end position="157"/>
    </location>
</feature>
<sequence>MNQTSQNPARASEQDPFFRSAAFRAAAFMIVAGAFFALVNVTTQFLTMRLGLSSPLVVFGQYLVALLLSLPWLARVGLSAMKTRHLGHHLLRVLFAVLGVQAWVAGLAHVPIWQAIALIMTSPFFVTIGARLFLGEQIGWHRLSATLIGFVGGMIILAPWSDAFSVHALWPVVAAIFWAATSVLTKSLTSQEPATTVTVYLLVLMTPINGLLALGSGFETISSLMVALIIGSGILTMLAQFLIAKAYATADATYVQPFDHVKLPLNVLGGFLAFGFAPPGQLWLGAGLIVAASLYIIYREARSS</sequence>
<feature type="transmembrane region" description="Helical" evidence="6">
    <location>
        <begin position="59"/>
        <end position="78"/>
    </location>
</feature>
<feature type="transmembrane region" description="Helical" evidence="6">
    <location>
        <begin position="224"/>
        <end position="248"/>
    </location>
</feature>
<feature type="transmembrane region" description="Helical" evidence="6">
    <location>
        <begin position="167"/>
        <end position="185"/>
    </location>
</feature>
<feature type="transmembrane region" description="Helical" evidence="6">
    <location>
        <begin position="90"/>
        <end position="106"/>
    </location>
</feature>
<name>A0A285PFS0_9HYPH</name>
<proteinExistence type="inferred from homology"/>
<protein>
    <submittedName>
        <fullName evidence="8">S-adenosylmethionine uptake transporter</fullName>
    </submittedName>
</protein>
<evidence type="ECO:0000256" key="6">
    <source>
        <dbReference type="SAM" id="Phobius"/>
    </source>
</evidence>
<keyword evidence="4 6" id="KW-1133">Transmembrane helix</keyword>
<dbReference type="RefSeq" id="WP_097155172.1">
    <property type="nucleotide sequence ID" value="NZ_OBEL01000005.1"/>
</dbReference>
<comment type="subcellular location">
    <subcellularLocation>
        <location evidence="1">Membrane</location>
        <topology evidence="1">Multi-pass membrane protein</topology>
    </subcellularLocation>
</comment>
<feature type="transmembrane region" description="Helical" evidence="6">
    <location>
        <begin position="197"/>
        <end position="218"/>
    </location>
</feature>
<evidence type="ECO:0000256" key="2">
    <source>
        <dbReference type="ARBA" id="ARBA00009853"/>
    </source>
</evidence>
<comment type="similarity">
    <text evidence="2">Belongs to the drug/metabolite transporter (DMT) superfamily. 10 TMS drug/metabolite exporter (DME) (TC 2.A.7.3) family.</text>
</comment>